<proteinExistence type="predicted"/>
<name>A0A0N0BBE4_9HYME</name>
<gene>
    <name evidence="1" type="ORF">WN51_09887</name>
</gene>
<evidence type="ECO:0000313" key="2">
    <source>
        <dbReference type="Proteomes" id="UP000053105"/>
    </source>
</evidence>
<protein>
    <submittedName>
        <fullName evidence="1">Uncharacterized protein</fullName>
    </submittedName>
</protein>
<keyword evidence="2" id="KW-1185">Reference proteome</keyword>
<dbReference type="EMBL" id="KQ436245">
    <property type="protein sequence ID" value="KOX67312.1"/>
    <property type="molecule type" value="Genomic_DNA"/>
</dbReference>
<dbReference type="Proteomes" id="UP000053105">
    <property type="component" value="Unassembled WGS sequence"/>
</dbReference>
<accession>A0A0N0BBE4</accession>
<reference evidence="1 2" key="1">
    <citation type="submission" date="2015-07" db="EMBL/GenBank/DDBJ databases">
        <title>The genome of Melipona quadrifasciata.</title>
        <authorList>
            <person name="Pan H."/>
            <person name="Kapheim K."/>
        </authorList>
    </citation>
    <scope>NUCLEOTIDE SEQUENCE [LARGE SCALE GENOMIC DNA]</scope>
    <source>
        <strain evidence="1">0111107301</strain>
        <tissue evidence="1">Whole body</tissue>
    </source>
</reference>
<evidence type="ECO:0000313" key="1">
    <source>
        <dbReference type="EMBL" id="KOX67312.1"/>
    </source>
</evidence>
<sequence>MDRYDYLQFHEDNDDTSRGKFRHPEDFDNVVRGARADATLRDTLSEYKARISHTVGHRIYFGGWFTGQAGNNLRMGNVSTNIAKVLAYEFLPCSS</sequence>
<organism evidence="1 2">
    <name type="scientific">Melipona quadrifasciata</name>
    <dbReference type="NCBI Taxonomy" id="166423"/>
    <lineage>
        <taxon>Eukaryota</taxon>
        <taxon>Metazoa</taxon>
        <taxon>Ecdysozoa</taxon>
        <taxon>Arthropoda</taxon>
        <taxon>Hexapoda</taxon>
        <taxon>Insecta</taxon>
        <taxon>Pterygota</taxon>
        <taxon>Neoptera</taxon>
        <taxon>Endopterygota</taxon>
        <taxon>Hymenoptera</taxon>
        <taxon>Apocrita</taxon>
        <taxon>Aculeata</taxon>
        <taxon>Apoidea</taxon>
        <taxon>Anthophila</taxon>
        <taxon>Apidae</taxon>
        <taxon>Melipona</taxon>
    </lineage>
</organism>
<dbReference type="AlphaFoldDB" id="A0A0N0BBE4"/>